<gene>
    <name evidence="2" type="ORF">AAFC00_002896</name>
</gene>
<reference evidence="2 3" key="1">
    <citation type="submission" date="2024-07" db="EMBL/GenBank/DDBJ databases">
        <title>Draft sequence of the Neodothiora populina.</title>
        <authorList>
            <person name="Drown D.D."/>
            <person name="Schuette U.S."/>
            <person name="Buechlein A.B."/>
            <person name="Rusch D.R."/>
            <person name="Winton L.W."/>
            <person name="Adams G.A."/>
        </authorList>
    </citation>
    <scope>NUCLEOTIDE SEQUENCE [LARGE SCALE GENOMIC DNA]</scope>
    <source>
        <strain evidence="2 3">CPC 39397</strain>
    </source>
</reference>
<protein>
    <submittedName>
        <fullName evidence="2">Uncharacterized protein</fullName>
    </submittedName>
</protein>
<accession>A0ABR3P8L0</accession>
<feature type="compositionally biased region" description="Polar residues" evidence="1">
    <location>
        <begin position="70"/>
        <end position="80"/>
    </location>
</feature>
<feature type="compositionally biased region" description="Basic and acidic residues" evidence="1">
    <location>
        <begin position="30"/>
        <end position="50"/>
    </location>
</feature>
<evidence type="ECO:0000313" key="2">
    <source>
        <dbReference type="EMBL" id="KAL1302507.1"/>
    </source>
</evidence>
<dbReference type="Proteomes" id="UP001562354">
    <property type="component" value="Unassembled WGS sequence"/>
</dbReference>
<name>A0ABR3P8L0_9PEZI</name>
<proteinExistence type="predicted"/>
<organism evidence="2 3">
    <name type="scientific">Neodothiora populina</name>
    <dbReference type="NCBI Taxonomy" id="2781224"/>
    <lineage>
        <taxon>Eukaryota</taxon>
        <taxon>Fungi</taxon>
        <taxon>Dikarya</taxon>
        <taxon>Ascomycota</taxon>
        <taxon>Pezizomycotina</taxon>
        <taxon>Dothideomycetes</taxon>
        <taxon>Dothideomycetidae</taxon>
        <taxon>Dothideales</taxon>
        <taxon>Dothioraceae</taxon>
        <taxon>Neodothiora</taxon>
    </lineage>
</organism>
<evidence type="ECO:0000256" key="1">
    <source>
        <dbReference type="SAM" id="MobiDB-lite"/>
    </source>
</evidence>
<evidence type="ECO:0000313" key="3">
    <source>
        <dbReference type="Proteomes" id="UP001562354"/>
    </source>
</evidence>
<comment type="caution">
    <text evidence="2">The sequence shown here is derived from an EMBL/GenBank/DDBJ whole genome shotgun (WGS) entry which is preliminary data.</text>
</comment>
<feature type="compositionally biased region" description="Basic and acidic residues" evidence="1">
    <location>
        <begin position="105"/>
        <end position="121"/>
    </location>
</feature>
<dbReference type="EMBL" id="JBFMKM010000012">
    <property type="protein sequence ID" value="KAL1302507.1"/>
    <property type="molecule type" value="Genomic_DNA"/>
</dbReference>
<dbReference type="InterPro" id="IPR007727">
    <property type="entry name" value="Spo12"/>
</dbReference>
<dbReference type="RefSeq" id="XP_069198783.1">
    <property type="nucleotide sequence ID" value="XM_069342281.1"/>
</dbReference>
<sequence>MSSNILSDRDVNQIMQNEQPSNPFMSKPSGEGDKPKSMDYHRQMMEKKLQESQGQSGPAYVSPSDAIMSPASQKLSSFKQRQMDKNMGGAPVKSSRSLFQSISSAREKELGSTDEQQEKSE</sequence>
<dbReference type="GeneID" id="95976598"/>
<feature type="compositionally biased region" description="Polar residues" evidence="1">
    <location>
        <begin position="94"/>
        <end position="104"/>
    </location>
</feature>
<dbReference type="Pfam" id="PF05032">
    <property type="entry name" value="Spo12"/>
    <property type="match status" value="1"/>
</dbReference>
<keyword evidence="3" id="KW-1185">Reference proteome</keyword>
<feature type="region of interest" description="Disordered" evidence="1">
    <location>
        <begin position="1"/>
        <end position="121"/>
    </location>
</feature>
<feature type="compositionally biased region" description="Polar residues" evidence="1">
    <location>
        <begin position="13"/>
        <end position="24"/>
    </location>
</feature>